<dbReference type="InterPro" id="IPR003772">
    <property type="entry name" value="YceD"/>
</dbReference>
<dbReference type="Pfam" id="PF02620">
    <property type="entry name" value="YceD"/>
    <property type="match status" value="1"/>
</dbReference>
<keyword evidence="2" id="KW-1185">Reference proteome</keyword>
<evidence type="ECO:0000313" key="2">
    <source>
        <dbReference type="Proteomes" id="UP000774750"/>
    </source>
</evidence>
<dbReference type="EMBL" id="JACJKY010000016">
    <property type="protein sequence ID" value="MBM6921400.1"/>
    <property type="molecule type" value="Genomic_DNA"/>
</dbReference>
<accession>A0A939BEK0</accession>
<proteinExistence type="predicted"/>
<reference evidence="1" key="2">
    <citation type="journal article" date="2021" name="Sci. Rep.">
        <title>The distribution of antibiotic resistance genes in chicken gut microbiota commensals.</title>
        <authorList>
            <person name="Juricova H."/>
            <person name="Matiasovicova J."/>
            <person name="Kubasova T."/>
            <person name="Cejkova D."/>
            <person name="Rychlik I."/>
        </authorList>
    </citation>
    <scope>NUCLEOTIDE SEQUENCE</scope>
    <source>
        <strain evidence="1">An559</strain>
    </source>
</reference>
<name>A0A939BEK0_9FIRM</name>
<dbReference type="PANTHER" id="PTHR34374">
    <property type="entry name" value="LARGE RIBOSOMAL RNA SUBUNIT ACCUMULATION PROTEIN YCED HOMOLOG 1, CHLOROPLASTIC"/>
    <property type="match status" value="1"/>
</dbReference>
<gene>
    <name evidence="1" type="ORF">H6A12_09555</name>
</gene>
<organism evidence="1 2">
    <name type="scientific">Merdimmobilis hominis</name>
    <dbReference type="NCBI Taxonomy" id="2897707"/>
    <lineage>
        <taxon>Bacteria</taxon>
        <taxon>Bacillati</taxon>
        <taxon>Bacillota</taxon>
        <taxon>Clostridia</taxon>
        <taxon>Eubacteriales</taxon>
        <taxon>Oscillospiraceae</taxon>
        <taxon>Merdimmobilis</taxon>
    </lineage>
</organism>
<reference evidence="1" key="1">
    <citation type="submission" date="2020-08" db="EMBL/GenBank/DDBJ databases">
        <authorList>
            <person name="Cejkova D."/>
            <person name="Kubasova T."/>
            <person name="Jahodarova E."/>
            <person name="Rychlik I."/>
        </authorList>
    </citation>
    <scope>NUCLEOTIDE SEQUENCE</scope>
    <source>
        <strain evidence="1">An559</strain>
    </source>
</reference>
<comment type="caution">
    <text evidence="1">The sequence shown here is derived from an EMBL/GenBank/DDBJ whole genome shotgun (WGS) entry which is preliminary data.</text>
</comment>
<sequence>MVLDLKQIFDITGEKKSFDYSLDLSDYPFYGTKPFVTPVHIAGDVQNRAGVVNLSYTVQFTLKLACDRCLCEFFRDYEKSFSAVVVRDENTDHDEYAVAPDSMLDMDALAVSDIVLDLPSKQLCSEDCKGLCPVCGKDLNHEICQCQQHEIDPRLKVLGDLLK</sequence>
<dbReference type="RefSeq" id="WP_204447315.1">
    <property type="nucleotide sequence ID" value="NZ_JACJKY010000016.1"/>
</dbReference>
<dbReference type="AlphaFoldDB" id="A0A939BEK0"/>
<evidence type="ECO:0000313" key="1">
    <source>
        <dbReference type="EMBL" id="MBM6921400.1"/>
    </source>
</evidence>
<dbReference type="Proteomes" id="UP000774750">
    <property type="component" value="Unassembled WGS sequence"/>
</dbReference>
<protein>
    <submittedName>
        <fullName evidence="1">DUF177 domain-containing protein</fullName>
    </submittedName>
</protein>
<dbReference type="PANTHER" id="PTHR34374:SF1">
    <property type="entry name" value="LARGE RIBOSOMAL RNA SUBUNIT ACCUMULATION PROTEIN YCED HOMOLOG 1, CHLOROPLASTIC"/>
    <property type="match status" value="1"/>
</dbReference>